<dbReference type="InterPro" id="IPR010765">
    <property type="entry name" value="DUF1350"/>
</dbReference>
<dbReference type="InterPro" id="IPR029058">
    <property type="entry name" value="AB_hydrolase_fold"/>
</dbReference>
<keyword evidence="3" id="KW-1185">Reference proteome</keyword>
<evidence type="ECO:0000313" key="3">
    <source>
        <dbReference type="Proteomes" id="UP000775213"/>
    </source>
</evidence>
<dbReference type="AlphaFoldDB" id="A0AAV7GYJ9"/>
<reference evidence="2 3" key="1">
    <citation type="journal article" date="2021" name="Hortic Res">
        <title>Chromosome-scale assembly of the Dendrobium chrysotoxum genome enhances the understanding of orchid evolution.</title>
        <authorList>
            <person name="Zhang Y."/>
            <person name="Zhang G.Q."/>
            <person name="Zhang D."/>
            <person name="Liu X.D."/>
            <person name="Xu X.Y."/>
            <person name="Sun W.H."/>
            <person name="Yu X."/>
            <person name="Zhu X."/>
            <person name="Wang Z.W."/>
            <person name="Zhao X."/>
            <person name="Zhong W.Y."/>
            <person name="Chen H."/>
            <person name="Yin W.L."/>
            <person name="Huang T."/>
            <person name="Niu S.C."/>
            <person name="Liu Z.J."/>
        </authorList>
    </citation>
    <scope>NUCLEOTIDE SEQUENCE [LARGE SCALE GENOMIC DNA]</scope>
    <source>
        <strain evidence="2">Lindl</strain>
    </source>
</reference>
<name>A0AAV7GYJ9_DENCH</name>
<dbReference type="SUPFAM" id="SSF53474">
    <property type="entry name" value="alpha/beta-Hydrolases"/>
    <property type="match status" value="1"/>
</dbReference>
<feature type="region of interest" description="Disordered" evidence="1">
    <location>
        <begin position="441"/>
        <end position="461"/>
    </location>
</feature>
<evidence type="ECO:0000313" key="2">
    <source>
        <dbReference type="EMBL" id="KAH0460637.1"/>
    </source>
</evidence>
<dbReference type="Gene3D" id="3.40.50.1820">
    <property type="entry name" value="alpha/beta hydrolase"/>
    <property type="match status" value="1"/>
</dbReference>
<dbReference type="PANTHER" id="PTHR34127:SF3">
    <property type="entry name" value="INITIATION FACTOR 4F SUBUNIT (DUF1350)"/>
    <property type="match status" value="1"/>
</dbReference>
<gene>
    <name evidence="2" type="ORF">IEQ34_011300</name>
</gene>
<comment type="caution">
    <text evidence="2">The sequence shown here is derived from an EMBL/GenBank/DDBJ whole genome shotgun (WGS) entry which is preliminary data.</text>
</comment>
<accession>A0AAV7GYJ9</accession>
<protein>
    <submittedName>
        <fullName evidence="2">Uncharacterized protein</fullName>
    </submittedName>
</protein>
<dbReference type="PANTHER" id="PTHR34127">
    <property type="entry name" value="OS04G0405600 PROTEIN"/>
    <property type="match status" value="1"/>
</dbReference>
<dbReference type="Proteomes" id="UP000775213">
    <property type="component" value="Unassembled WGS sequence"/>
</dbReference>
<evidence type="ECO:0000256" key="1">
    <source>
        <dbReference type="SAM" id="MobiDB-lite"/>
    </source>
</evidence>
<dbReference type="EMBL" id="JAGFBR010000010">
    <property type="protein sequence ID" value="KAH0460637.1"/>
    <property type="molecule type" value="Genomic_DNA"/>
</dbReference>
<proteinExistence type="predicted"/>
<feature type="compositionally biased region" description="Basic and acidic residues" evidence="1">
    <location>
        <begin position="441"/>
        <end position="452"/>
    </location>
</feature>
<sequence length="461" mass="51418">MALPAPLSHRLRSTCSPSVFLLPSTPRVPLAFLSSNGYFSGSRQSLRNPDKIYRRLDSCVVVPPPAGRRPVAIVKFLGGAFIGAAPELTYSFLMELLANEGFLIVSVPYGVTFDHTTVAREVYERFHSCLDRLVSSGVPDSNLTGSELCDLPLCSVGHSNGALLQMLVGSYFPEKIPKANAVISFNNKPASEAVPYFEQIGPIARQLMPLVEASPIYSMARNASGDVWKALLDSAGAFAQELDQEIMASLTKFVDQLPSVIGQVNEGISEFRPTPLENREFFKKSYRVPHTLLVKFNVDAIDESDVLEDILRPRSESFGGTVEKITLSGNHLTPCIQDIKWQVGYHYTPADALAQSLKSLSLNEIRVLARTIADWLKTRTTEMHRSLQPDWQVNIQLSFTHDSLIYVTKREGERDFHFYITVSQIMARIFLLRKQEPCQPHERKSVPEKDITRSQCSPFVG</sequence>
<organism evidence="2 3">
    <name type="scientific">Dendrobium chrysotoxum</name>
    <name type="common">Orchid</name>
    <dbReference type="NCBI Taxonomy" id="161865"/>
    <lineage>
        <taxon>Eukaryota</taxon>
        <taxon>Viridiplantae</taxon>
        <taxon>Streptophyta</taxon>
        <taxon>Embryophyta</taxon>
        <taxon>Tracheophyta</taxon>
        <taxon>Spermatophyta</taxon>
        <taxon>Magnoliopsida</taxon>
        <taxon>Liliopsida</taxon>
        <taxon>Asparagales</taxon>
        <taxon>Orchidaceae</taxon>
        <taxon>Epidendroideae</taxon>
        <taxon>Malaxideae</taxon>
        <taxon>Dendrobiinae</taxon>
        <taxon>Dendrobium</taxon>
    </lineage>
</organism>
<dbReference type="Pfam" id="PF07082">
    <property type="entry name" value="DUF1350"/>
    <property type="match status" value="1"/>
</dbReference>